<dbReference type="EMBL" id="BLJN01000004">
    <property type="protein sequence ID" value="GFE82164.1"/>
    <property type="molecule type" value="Genomic_DNA"/>
</dbReference>
<dbReference type="Proteomes" id="UP000445000">
    <property type="component" value="Unassembled WGS sequence"/>
</dbReference>
<protein>
    <submittedName>
        <fullName evidence="3">Long-chain acyl-CoA synthetase</fullName>
    </submittedName>
</protein>
<dbReference type="InterPro" id="IPR050237">
    <property type="entry name" value="ATP-dep_AMP-bd_enzyme"/>
</dbReference>
<proteinExistence type="predicted"/>
<dbReference type="AlphaFoldDB" id="A0A829YFX7"/>
<evidence type="ECO:0000313" key="4">
    <source>
        <dbReference type="Proteomes" id="UP000445000"/>
    </source>
</evidence>
<dbReference type="Gene3D" id="3.40.50.12780">
    <property type="entry name" value="N-terminal domain of ligase-like"/>
    <property type="match status" value="1"/>
</dbReference>
<accession>A0A829YFX7</accession>
<organism evidence="3 4">
    <name type="scientific">Steroidobacter agaridevorans</name>
    <dbReference type="NCBI Taxonomy" id="2695856"/>
    <lineage>
        <taxon>Bacteria</taxon>
        <taxon>Pseudomonadati</taxon>
        <taxon>Pseudomonadota</taxon>
        <taxon>Gammaproteobacteria</taxon>
        <taxon>Steroidobacterales</taxon>
        <taxon>Steroidobacteraceae</taxon>
        <taxon>Steroidobacter</taxon>
    </lineage>
</organism>
<dbReference type="PANTHER" id="PTHR43767:SF10">
    <property type="entry name" value="SURFACTIN SYNTHASE SUBUNIT 1"/>
    <property type="match status" value="1"/>
</dbReference>
<dbReference type="Gene3D" id="3.30.300.30">
    <property type="match status" value="1"/>
</dbReference>
<evidence type="ECO:0000313" key="3">
    <source>
        <dbReference type="EMBL" id="GFE82164.1"/>
    </source>
</evidence>
<dbReference type="PROSITE" id="PS00455">
    <property type="entry name" value="AMP_BINDING"/>
    <property type="match status" value="1"/>
</dbReference>
<dbReference type="InterPro" id="IPR042099">
    <property type="entry name" value="ANL_N_sf"/>
</dbReference>
<dbReference type="InterPro" id="IPR045851">
    <property type="entry name" value="AMP-bd_C_sf"/>
</dbReference>
<dbReference type="SUPFAM" id="SSF56801">
    <property type="entry name" value="Acetyl-CoA synthetase-like"/>
    <property type="match status" value="1"/>
</dbReference>
<dbReference type="GO" id="GO:0016877">
    <property type="term" value="F:ligase activity, forming carbon-sulfur bonds"/>
    <property type="evidence" value="ECO:0007669"/>
    <property type="project" value="UniProtKB-ARBA"/>
</dbReference>
<dbReference type="RefSeq" id="WP_161813835.1">
    <property type="nucleotide sequence ID" value="NZ_BLJN01000004.1"/>
</dbReference>
<dbReference type="InterPro" id="IPR020459">
    <property type="entry name" value="AMP-binding"/>
</dbReference>
<dbReference type="InterPro" id="IPR020845">
    <property type="entry name" value="AMP-binding_CS"/>
</dbReference>
<dbReference type="Pfam" id="PF00501">
    <property type="entry name" value="AMP-binding"/>
    <property type="match status" value="1"/>
</dbReference>
<evidence type="ECO:0000259" key="2">
    <source>
        <dbReference type="Pfam" id="PF13193"/>
    </source>
</evidence>
<name>A0A829YFX7_9GAMM</name>
<keyword evidence="4" id="KW-1185">Reference proteome</keyword>
<dbReference type="PANTHER" id="PTHR43767">
    <property type="entry name" value="LONG-CHAIN-FATTY-ACID--COA LIGASE"/>
    <property type="match status" value="1"/>
</dbReference>
<dbReference type="InterPro" id="IPR025110">
    <property type="entry name" value="AMP-bd_C"/>
</dbReference>
<sequence>MLLHEWLEQHARNTPEKVALVCESERISFGEIDTRARALAATLQACGVQRGDRVAIYLENCTEAVVSIFAALKAGAVFMPVNPQTKADKLTYLLNDSEARALITSGVLSNIAGTAVEKAASIAASVIVQPTSAEPVGGRKTQSYEAAMQASHPYSTPPSIDQDLASIIYTSGSTGEPKGVMVTHLNMTSAATSISTYLGLRNDDVIINVLPIAFDYGLYQILMASRVGATVVLQRSLAFPTRVLETMVRERVTVLPGVPTVFSMLLNLERLSSYELSTLRMVTNTAAALSETQIRDIRRAFPQATLFSMYGLTECKRVTYLPPEQLDIRPMSVGRGMPNEEVWLVDESGKRLPNGHVGELVVRGSNVMRGYWRKPRETAERLKPGEIPGEMYLYTGDIFRTDSEGWLYFVGRKDDIIKSRGEKVSPREVENILYRLDGVLEAAVVGVSDPLLGQAVKAFVVLKQGFIYSERDVIKHCLSHLESFMAPARVVFLDALPRTDTGKISKRGLD</sequence>
<comment type="caution">
    <text evidence="3">The sequence shown here is derived from an EMBL/GenBank/DDBJ whole genome shotgun (WGS) entry which is preliminary data.</text>
</comment>
<gene>
    <name evidence="3" type="ORF">GCM10011487_41640</name>
</gene>
<evidence type="ECO:0000259" key="1">
    <source>
        <dbReference type="Pfam" id="PF00501"/>
    </source>
</evidence>
<feature type="domain" description="AMP-dependent synthetase/ligase" evidence="1">
    <location>
        <begin position="7"/>
        <end position="372"/>
    </location>
</feature>
<dbReference type="PRINTS" id="PR00154">
    <property type="entry name" value="AMPBINDING"/>
</dbReference>
<dbReference type="InterPro" id="IPR000873">
    <property type="entry name" value="AMP-dep_synth/lig_dom"/>
</dbReference>
<dbReference type="Pfam" id="PF13193">
    <property type="entry name" value="AMP-binding_C"/>
    <property type="match status" value="1"/>
</dbReference>
<feature type="domain" description="AMP-binding enzyme C-terminal" evidence="2">
    <location>
        <begin position="428"/>
        <end position="503"/>
    </location>
</feature>
<reference evidence="4" key="1">
    <citation type="submission" date="2020-01" db="EMBL/GenBank/DDBJ databases">
        <title>'Steroidobacter agaridevorans' sp. nov., agar-degrading bacteria isolated from rhizosphere soils.</title>
        <authorList>
            <person name="Ikenaga M."/>
            <person name="Kataoka M."/>
            <person name="Murouchi A."/>
            <person name="Katsuragi S."/>
            <person name="Sakai M."/>
        </authorList>
    </citation>
    <scope>NUCLEOTIDE SEQUENCE [LARGE SCALE GENOMIC DNA]</scope>
    <source>
        <strain evidence="4">YU21-B</strain>
    </source>
</reference>